<proteinExistence type="predicted"/>
<dbReference type="GeneID" id="55617114"/>
<sequence>MQLKNEKLDDFIGWVSPDGNLKVVGIAGKKGRGHNI</sequence>
<dbReference type="Proteomes" id="UP000323739">
    <property type="component" value="Segment"/>
</dbReference>
<protein>
    <submittedName>
        <fullName evidence="1">Uncharacterized protein</fullName>
    </submittedName>
</protein>
<evidence type="ECO:0000313" key="2">
    <source>
        <dbReference type="Proteomes" id="UP000323739"/>
    </source>
</evidence>
<name>A0A5B9N596_9CAUD</name>
<dbReference type="KEGG" id="vg:55617114"/>
<dbReference type="RefSeq" id="YP_009846743.1">
    <property type="nucleotide sequence ID" value="NC_048771.1"/>
</dbReference>
<accession>A0A5B9N596</accession>
<dbReference type="EMBL" id="MK813939">
    <property type="protein sequence ID" value="QEG08659.1"/>
    <property type="molecule type" value="Genomic_DNA"/>
</dbReference>
<evidence type="ECO:0000313" key="1">
    <source>
        <dbReference type="EMBL" id="QEG08659.1"/>
    </source>
</evidence>
<reference evidence="1 2" key="1">
    <citation type="submission" date="2019-04" db="EMBL/GenBank/DDBJ databases">
        <title>Nine Novel Phages from a Plateau Lake in Southwest China Provide Insights into Aeromonas Phage Diversity.</title>
        <authorList>
            <person name="Xiao W."/>
            <person name="Bai M."/>
            <person name="Wang Y."/>
            <person name="Cui X."/>
        </authorList>
    </citation>
    <scope>NUCLEOTIDE SEQUENCE [LARGE SCALE GENOMIC DNA]</scope>
</reference>
<gene>
    <name evidence="1" type="primary">4L372D_195</name>
</gene>
<keyword evidence="2" id="KW-1185">Reference proteome</keyword>
<organism evidence="1 2">
    <name type="scientific">Aeromonas phage 4L372D</name>
    <dbReference type="NCBI Taxonomy" id="2588518"/>
    <lineage>
        <taxon>Viruses</taxon>
        <taxon>Duplodnaviria</taxon>
        <taxon>Heunggongvirae</taxon>
        <taxon>Uroviricota</taxon>
        <taxon>Caudoviricetes</taxon>
        <taxon>Plateaulakevirus</taxon>
        <taxon>Plateaulakevirus pv4L372D</taxon>
    </lineage>
</organism>